<dbReference type="GO" id="GO:0005524">
    <property type="term" value="F:ATP binding"/>
    <property type="evidence" value="ECO:0007669"/>
    <property type="project" value="UniProtKB-KW"/>
</dbReference>
<protein>
    <submittedName>
        <fullName evidence="6">ABC transporter ATP-binding protein</fullName>
    </submittedName>
</protein>
<proteinExistence type="inferred from homology"/>
<evidence type="ECO:0000313" key="7">
    <source>
        <dbReference type="Proteomes" id="UP001500655"/>
    </source>
</evidence>
<reference evidence="7" key="1">
    <citation type="journal article" date="2019" name="Int. J. Syst. Evol. Microbiol.">
        <title>The Global Catalogue of Microorganisms (GCM) 10K type strain sequencing project: providing services to taxonomists for standard genome sequencing and annotation.</title>
        <authorList>
            <consortium name="The Broad Institute Genomics Platform"/>
            <consortium name="The Broad Institute Genome Sequencing Center for Infectious Disease"/>
            <person name="Wu L."/>
            <person name="Ma J."/>
        </authorList>
    </citation>
    <scope>NUCLEOTIDE SEQUENCE [LARGE SCALE GENOMIC DNA]</scope>
    <source>
        <strain evidence="7">JCM 13249</strain>
    </source>
</reference>
<comment type="caution">
    <text evidence="6">The sequence shown here is derived from an EMBL/GenBank/DDBJ whole genome shotgun (WGS) entry which is preliminary data.</text>
</comment>
<dbReference type="PANTHER" id="PTHR43335:SF4">
    <property type="entry name" value="ABC TRANSPORTER, ATP-BINDING PROTEIN"/>
    <property type="match status" value="1"/>
</dbReference>
<dbReference type="InterPro" id="IPR003439">
    <property type="entry name" value="ABC_transporter-like_ATP-bd"/>
</dbReference>
<evidence type="ECO:0000256" key="4">
    <source>
        <dbReference type="ARBA" id="ARBA00022840"/>
    </source>
</evidence>
<dbReference type="EMBL" id="BAAALS010000012">
    <property type="protein sequence ID" value="GAA1755576.1"/>
    <property type="molecule type" value="Genomic_DNA"/>
</dbReference>
<dbReference type="Pfam" id="PF00005">
    <property type="entry name" value="ABC_tran"/>
    <property type="match status" value="1"/>
</dbReference>
<keyword evidence="4 6" id="KW-0067">ATP-binding</keyword>
<keyword evidence="3" id="KW-0547">Nucleotide-binding</keyword>
<dbReference type="PANTHER" id="PTHR43335">
    <property type="entry name" value="ABC TRANSPORTER, ATP-BINDING PROTEIN"/>
    <property type="match status" value="1"/>
</dbReference>
<sequence length="258" mass="27207">MVPGQRVGGDAPALALRGLAKRFGDKIAVAGIDLDVAAGSFFGLLGPNGAGKTTSLSMAVGLLRPDAGAAYVQGHDVWADPLEAKRLLGVLPDGVRMFDRLNGRELLGYTGLLRGMAPDEIDARARDLLDVLGLVDAGQTLVVDYSAGMRKKIGLACALLHAPRVLVLDEPFEAVDPVSAALIRDILQRYVHGGGTVIFSSHVMQVVERLCSHVAILADGHIKTVGTLDEVRGGRDLEDVFVEVVGGRTATGQELSWL</sequence>
<dbReference type="SUPFAM" id="SSF52540">
    <property type="entry name" value="P-loop containing nucleoside triphosphate hydrolases"/>
    <property type="match status" value="1"/>
</dbReference>
<comment type="similarity">
    <text evidence="1">Belongs to the ABC transporter superfamily.</text>
</comment>
<dbReference type="InterPro" id="IPR003593">
    <property type="entry name" value="AAA+_ATPase"/>
</dbReference>
<keyword evidence="2" id="KW-0813">Transport</keyword>
<evidence type="ECO:0000256" key="2">
    <source>
        <dbReference type="ARBA" id="ARBA00022448"/>
    </source>
</evidence>
<dbReference type="InterPro" id="IPR017871">
    <property type="entry name" value="ABC_transporter-like_CS"/>
</dbReference>
<evidence type="ECO:0000259" key="5">
    <source>
        <dbReference type="PROSITE" id="PS50893"/>
    </source>
</evidence>
<accession>A0ABP4WIU0</accession>
<dbReference type="PROSITE" id="PS00211">
    <property type="entry name" value="ABC_TRANSPORTER_1"/>
    <property type="match status" value="1"/>
</dbReference>
<evidence type="ECO:0000256" key="1">
    <source>
        <dbReference type="ARBA" id="ARBA00005417"/>
    </source>
</evidence>
<keyword evidence="7" id="KW-1185">Reference proteome</keyword>
<evidence type="ECO:0000256" key="3">
    <source>
        <dbReference type="ARBA" id="ARBA00022741"/>
    </source>
</evidence>
<organism evidence="6 7">
    <name type="scientific">Luedemannella helvata</name>
    <dbReference type="NCBI Taxonomy" id="349315"/>
    <lineage>
        <taxon>Bacteria</taxon>
        <taxon>Bacillati</taxon>
        <taxon>Actinomycetota</taxon>
        <taxon>Actinomycetes</taxon>
        <taxon>Micromonosporales</taxon>
        <taxon>Micromonosporaceae</taxon>
        <taxon>Luedemannella</taxon>
    </lineage>
</organism>
<dbReference type="Gene3D" id="3.40.50.300">
    <property type="entry name" value="P-loop containing nucleotide triphosphate hydrolases"/>
    <property type="match status" value="1"/>
</dbReference>
<dbReference type="PROSITE" id="PS50893">
    <property type="entry name" value="ABC_TRANSPORTER_2"/>
    <property type="match status" value="1"/>
</dbReference>
<dbReference type="Proteomes" id="UP001500655">
    <property type="component" value="Unassembled WGS sequence"/>
</dbReference>
<gene>
    <name evidence="6" type="ORF">GCM10009681_28390</name>
</gene>
<dbReference type="SMART" id="SM00382">
    <property type="entry name" value="AAA"/>
    <property type="match status" value="1"/>
</dbReference>
<dbReference type="CDD" id="cd03230">
    <property type="entry name" value="ABC_DR_subfamily_A"/>
    <property type="match status" value="1"/>
</dbReference>
<feature type="domain" description="ABC transporter" evidence="5">
    <location>
        <begin position="14"/>
        <end position="244"/>
    </location>
</feature>
<evidence type="ECO:0000313" key="6">
    <source>
        <dbReference type="EMBL" id="GAA1755576.1"/>
    </source>
</evidence>
<dbReference type="InterPro" id="IPR027417">
    <property type="entry name" value="P-loop_NTPase"/>
</dbReference>
<name>A0ABP4WIU0_9ACTN</name>